<evidence type="ECO:0000256" key="1">
    <source>
        <dbReference type="ARBA" id="ARBA00010990"/>
    </source>
</evidence>
<sequence>MLVLYLSTISLEWKNIDSDLMQFVSKERRKKINQYFHVLDKKLSLYSALITRIGLSVISGLNHTELCFYYSSNHKPLLLSNPKYDFSISHSNGSIISCISANSPVGADVEKISYPPFDIMNLIFNQQEIQYINNASDMERIFRFYKMWTQKESYYKMLGIGLTGAMIQCNSLTPDLSKLFYTWQEDNYMYCICGKNVSERTLIKLSETEVQNYFIPI</sequence>
<dbReference type="GO" id="GO:0000287">
    <property type="term" value="F:magnesium ion binding"/>
    <property type="evidence" value="ECO:0007669"/>
    <property type="project" value="InterPro"/>
</dbReference>
<dbReference type="PANTHER" id="PTHR12215">
    <property type="entry name" value="PHOSPHOPANTETHEINE TRANSFERASE"/>
    <property type="match status" value="1"/>
</dbReference>
<protein>
    <recommendedName>
        <fullName evidence="7">4'-phosphopantetheinyl transferase domain-containing protein</fullName>
    </recommendedName>
</protein>
<comment type="caution">
    <text evidence="5">The sequence shown here is derived from an EMBL/GenBank/DDBJ whole genome shotgun (WGS) entry which is preliminary data.</text>
</comment>
<dbReference type="Gene3D" id="3.90.470.20">
    <property type="entry name" value="4'-phosphopantetheinyl transferase domain"/>
    <property type="match status" value="1"/>
</dbReference>
<feature type="domain" description="4'-phosphopantetheinyl transferase N-terminal" evidence="4">
    <location>
        <begin position="20"/>
        <end position="92"/>
    </location>
</feature>
<dbReference type="AlphaFoldDB" id="A0A415U543"/>
<comment type="similarity">
    <text evidence="1">Belongs to the P-Pant transferase superfamily. Gsp/Sfp/HetI/AcpT family.</text>
</comment>
<dbReference type="GO" id="GO:0008897">
    <property type="term" value="F:holo-[acyl-carrier-protein] synthase activity"/>
    <property type="evidence" value="ECO:0007669"/>
    <property type="project" value="InterPro"/>
</dbReference>
<evidence type="ECO:0000259" key="3">
    <source>
        <dbReference type="Pfam" id="PF01648"/>
    </source>
</evidence>
<feature type="domain" description="4'-phosphopantetheinyl transferase" evidence="3">
    <location>
        <begin position="104"/>
        <end position="193"/>
    </location>
</feature>
<proteinExistence type="inferred from homology"/>
<gene>
    <name evidence="5" type="ORF">DWZ29_07950</name>
</gene>
<dbReference type="Pfam" id="PF01648">
    <property type="entry name" value="ACPS"/>
    <property type="match status" value="1"/>
</dbReference>
<evidence type="ECO:0008006" key="7">
    <source>
        <dbReference type="Google" id="ProtNLM"/>
    </source>
</evidence>
<evidence type="ECO:0000259" key="4">
    <source>
        <dbReference type="Pfam" id="PF22624"/>
    </source>
</evidence>
<dbReference type="PANTHER" id="PTHR12215:SF10">
    <property type="entry name" value="L-AMINOADIPATE-SEMIALDEHYDE DEHYDROGENASE-PHOSPHOPANTETHEINYL TRANSFERASE"/>
    <property type="match status" value="1"/>
</dbReference>
<dbReference type="InterPro" id="IPR050559">
    <property type="entry name" value="P-Pant_transferase_sf"/>
</dbReference>
<dbReference type="InterPro" id="IPR037143">
    <property type="entry name" value="4-PPantetheinyl_Trfase_dom_sf"/>
</dbReference>
<evidence type="ECO:0000313" key="5">
    <source>
        <dbReference type="EMBL" id="RHN13192.1"/>
    </source>
</evidence>
<dbReference type="GO" id="GO:0005829">
    <property type="term" value="C:cytosol"/>
    <property type="evidence" value="ECO:0007669"/>
    <property type="project" value="TreeGrafter"/>
</dbReference>
<dbReference type="InterPro" id="IPR008278">
    <property type="entry name" value="4-PPantetheinyl_Trfase_dom"/>
</dbReference>
<keyword evidence="2" id="KW-0808">Transferase</keyword>
<name>A0A415U543_9FIRM</name>
<dbReference type="EMBL" id="QRQO01000019">
    <property type="protein sequence ID" value="RHN13192.1"/>
    <property type="molecule type" value="Genomic_DNA"/>
</dbReference>
<dbReference type="Pfam" id="PF22624">
    <property type="entry name" value="AASDHPPT_N"/>
    <property type="match status" value="1"/>
</dbReference>
<organism evidence="5 6">
    <name type="scientific">Anaerobutyricum hallii</name>
    <dbReference type="NCBI Taxonomy" id="39488"/>
    <lineage>
        <taxon>Bacteria</taxon>
        <taxon>Bacillati</taxon>
        <taxon>Bacillota</taxon>
        <taxon>Clostridia</taxon>
        <taxon>Lachnospirales</taxon>
        <taxon>Lachnospiraceae</taxon>
        <taxon>Anaerobutyricum</taxon>
    </lineage>
</organism>
<reference evidence="5 6" key="1">
    <citation type="submission" date="2018-08" db="EMBL/GenBank/DDBJ databases">
        <title>A genome reference for cultivated species of the human gut microbiota.</title>
        <authorList>
            <person name="Zou Y."/>
            <person name="Xue W."/>
            <person name="Luo G."/>
        </authorList>
    </citation>
    <scope>NUCLEOTIDE SEQUENCE [LARGE SCALE GENOMIC DNA]</scope>
    <source>
        <strain evidence="5 6">AF31-17AC</strain>
    </source>
</reference>
<dbReference type="RefSeq" id="WP_118486010.1">
    <property type="nucleotide sequence ID" value="NZ_QRQO01000019.1"/>
</dbReference>
<accession>A0A415U543</accession>
<evidence type="ECO:0000256" key="2">
    <source>
        <dbReference type="ARBA" id="ARBA00022679"/>
    </source>
</evidence>
<dbReference type="SUPFAM" id="SSF56214">
    <property type="entry name" value="4'-phosphopantetheinyl transferase"/>
    <property type="match status" value="2"/>
</dbReference>
<evidence type="ECO:0000313" key="6">
    <source>
        <dbReference type="Proteomes" id="UP000283700"/>
    </source>
</evidence>
<dbReference type="GO" id="GO:0019878">
    <property type="term" value="P:lysine biosynthetic process via aminoadipic acid"/>
    <property type="evidence" value="ECO:0007669"/>
    <property type="project" value="TreeGrafter"/>
</dbReference>
<dbReference type="InterPro" id="IPR055066">
    <property type="entry name" value="AASDHPPT_N"/>
</dbReference>
<dbReference type="Proteomes" id="UP000283700">
    <property type="component" value="Unassembled WGS sequence"/>
</dbReference>